<dbReference type="PANTHER" id="PTHR13325:SF3">
    <property type="entry name" value="MEMBRANE-BOUND TRANSCRIPTION FACTOR SITE-2 PROTEASE"/>
    <property type="match status" value="1"/>
</dbReference>
<evidence type="ECO:0000313" key="13">
    <source>
        <dbReference type="Proteomes" id="UP001162164"/>
    </source>
</evidence>
<feature type="domain" description="Peptidase M50" evidence="11">
    <location>
        <begin position="111"/>
        <end position="439"/>
    </location>
</feature>
<gene>
    <name evidence="12" type="ORF">NQ317_007494</name>
</gene>
<dbReference type="EMBL" id="JAPWTJ010000043">
    <property type="protein sequence ID" value="KAJ8984262.1"/>
    <property type="molecule type" value="Genomic_DNA"/>
</dbReference>
<dbReference type="PANTHER" id="PTHR13325">
    <property type="entry name" value="PROTEASE M50 MEMBRANE-BOUND TRANSCRIPTION FACTOR SITE 2 PROTEASE"/>
    <property type="match status" value="1"/>
</dbReference>
<evidence type="ECO:0000256" key="10">
    <source>
        <dbReference type="SAM" id="Phobius"/>
    </source>
</evidence>
<feature type="transmembrane region" description="Helical" evidence="10">
    <location>
        <begin position="388"/>
        <end position="409"/>
    </location>
</feature>
<feature type="transmembrane region" description="Helical" evidence="10">
    <location>
        <begin position="435"/>
        <end position="460"/>
    </location>
</feature>
<comment type="caution">
    <text evidence="12">The sequence shown here is derived from an EMBL/GenBank/DDBJ whole genome shotgun (WGS) entry which is preliminary data.</text>
</comment>
<keyword evidence="7 10" id="KW-0472">Membrane</keyword>
<proteinExistence type="predicted"/>
<keyword evidence="13" id="KW-1185">Reference proteome</keyword>
<accession>A0ABQ9K3V4</accession>
<comment type="subcellular location">
    <subcellularLocation>
        <location evidence="2">Endomembrane system</location>
        <topology evidence="2">Multi-pass membrane protein</topology>
    </subcellularLocation>
</comment>
<organism evidence="12 13">
    <name type="scientific">Molorchus minor</name>
    <dbReference type="NCBI Taxonomy" id="1323400"/>
    <lineage>
        <taxon>Eukaryota</taxon>
        <taxon>Metazoa</taxon>
        <taxon>Ecdysozoa</taxon>
        <taxon>Arthropoda</taxon>
        <taxon>Hexapoda</taxon>
        <taxon>Insecta</taxon>
        <taxon>Pterygota</taxon>
        <taxon>Neoptera</taxon>
        <taxon>Endopterygota</taxon>
        <taxon>Coleoptera</taxon>
        <taxon>Polyphaga</taxon>
        <taxon>Cucujiformia</taxon>
        <taxon>Chrysomeloidea</taxon>
        <taxon>Cerambycidae</taxon>
        <taxon>Lamiinae</taxon>
        <taxon>Monochamini</taxon>
        <taxon>Molorchus</taxon>
    </lineage>
</organism>
<dbReference type="Pfam" id="PF02163">
    <property type="entry name" value="Peptidase_M50"/>
    <property type="match status" value="1"/>
</dbReference>
<feature type="transmembrane region" description="Helical" evidence="10">
    <location>
        <begin position="176"/>
        <end position="197"/>
    </location>
</feature>
<evidence type="ECO:0000259" key="11">
    <source>
        <dbReference type="Pfam" id="PF02163"/>
    </source>
</evidence>
<comment type="function">
    <text evidence="9">Zinc metalloprotease that mediates intramembrane proteolysis of proteins such as ATF6, ATF6B, SREBF1/SREBP1 and SREBF2/SREBP2. Catalyzes the second step in the proteolytic activation of the sterol regulatory element-binding proteins (SREBPs) SREBF1/SREBP1 and SREBF2/SREBP2: cleaves SREBPs within the first transmembrane segment, thereby releasing the N-terminal segment with a portion of the transmembrane segment attached. Mature N-terminal SREBP fragments shuttle to the nucleus and activate gene transcription. Also mediates the second step in the proteolytic activation of the cyclic AMP-dependent transcription factor ATF-6 (ATF6 and ATF6B). Involved in intramembrane proteolysis during bone formation. In astrocytes and osteoblasts, upon DNA damage and ER stress, mediates the second step of the regulated intramembrane proteolytic activation of the transcription factor CREB3L1, leading to the inhibition of cell-cycle progression.</text>
</comment>
<reference evidence="12" key="1">
    <citation type="journal article" date="2023" name="Insect Mol. Biol.">
        <title>Genome sequencing provides insights into the evolution of gene families encoding plant cell wall-degrading enzymes in longhorned beetles.</title>
        <authorList>
            <person name="Shin N.R."/>
            <person name="Okamura Y."/>
            <person name="Kirsch R."/>
            <person name="Pauchet Y."/>
        </authorList>
    </citation>
    <scope>NUCLEOTIDE SEQUENCE</scope>
    <source>
        <strain evidence="12">MMC_N1</strain>
    </source>
</reference>
<evidence type="ECO:0000256" key="7">
    <source>
        <dbReference type="ARBA" id="ARBA00023136"/>
    </source>
</evidence>
<evidence type="ECO:0000256" key="1">
    <source>
        <dbReference type="ARBA" id="ARBA00001350"/>
    </source>
</evidence>
<dbReference type="InterPro" id="IPR008915">
    <property type="entry name" value="Peptidase_M50"/>
</dbReference>
<dbReference type="Proteomes" id="UP001162164">
    <property type="component" value="Unassembled WGS sequence"/>
</dbReference>
<evidence type="ECO:0000256" key="8">
    <source>
        <dbReference type="ARBA" id="ARBA00032658"/>
    </source>
</evidence>
<evidence type="ECO:0000313" key="12">
    <source>
        <dbReference type="EMBL" id="KAJ8984262.1"/>
    </source>
</evidence>
<dbReference type="InterPro" id="IPR001193">
    <property type="entry name" value="MBTPS2"/>
</dbReference>
<evidence type="ECO:0000256" key="6">
    <source>
        <dbReference type="ARBA" id="ARBA00022989"/>
    </source>
</evidence>
<feature type="transmembrane region" description="Helical" evidence="10">
    <location>
        <begin position="135"/>
        <end position="155"/>
    </location>
</feature>
<dbReference type="PRINTS" id="PR01000">
    <property type="entry name" value="SREBPS2PTASE"/>
</dbReference>
<feature type="transmembrane region" description="Helical" evidence="10">
    <location>
        <begin position="108"/>
        <end position="129"/>
    </location>
</feature>
<keyword evidence="5 10" id="KW-0812">Transmembrane</keyword>
<name>A0ABQ9K3V4_9CUCU</name>
<evidence type="ECO:0000256" key="4">
    <source>
        <dbReference type="ARBA" id="ARBA00014400"/>
    </source>
</evidence>
<dbReference type="EC" id="3.4.24.85" evidence="3"/>
<evidence type="ECO:0000256" key="3">
    <source>
        <dbReference type="ARBA" id="ARBA00012347"/>
    </source>
</evidence>
<protein>
    <recommendedName>
        <fullName evidence="4">Membrane-bound transcription factor site-2 protease</fullName>
        <ecNumber evidence="3">3.4.24.85</ecNumber>
    </recommendedName>
    <alternativeName>
        <fullName evidence="8">Endopeptidase S2P</fullName>
    </alternativeName>
</protein>
<feature type="transmembrane region" description="Helical" evidence="10">
    <location>
        <begin position="66"/>
        <end position="87"/>
    </location>
</feature>
<evidence type="ECO:0000256" key="2">
    <source>
        <dbReference type="ARBA" id="ARBA00004127"/>
    </source>
</evidence>
<keyword evidence="6 10" id="KW-1133">Transmembrane helix</keyword>
<evidence type="ECO:0000256" key="9">
    <source>
        <dbReference type="ARBA" id="ARBA00045828"/>
    </source>
</evidence>
<evidence type="ECO:0000256" key="5">
    <source>
        <dbReference type="ARBA" id="ARBA00022692"/>
    </source>
</evidence>
<sequence length="461" mass="51431">MDFTTALIIIAVIYGTCAHYPYVKFLEGTGFKISILSLKWETKAFNRTLIKWGNTRPRFLDSWFTVGLYASLILLPVATCLNIFLDYEEGTIVIEPIIPGINLPATELGYYSLALIFCSVVHELGHALAAVLEDVNIIDVGANIFFILPVAYVNISTEKFSSLGHKKILKILCAGIWHNLVLAFVGLLIFSSLPFIFSPFYETDKGVTVNNMASHSPLLGPRGLKVGDIITKINECHCFRQLHNVKPAFCIDSDMVHDLDESIPLRHLENGIIECCDPKKSRNFCFEYLDTADGILLELPSHVCLPGRAVVEKSTNFCTYKHDSCSDNQYCFRPLLENTTSLFKIACNGKNVIYVGTSWDIYRTVDVSYYVSNGIFSTTKLPDIVTKIVSYITAFSFGLAIVNVVPVMYMDGQHIADILGDSLLRRSLGKTGAKLTTVIISWIFTFLILVHCVFVVSKIIL</sequence>
<comment type="catalytic activity">
    <reaction evidence="1">
        <text>Cleaves several transcription factors that are type-2 transmembrane proteins within membrane-spanning domains. Known substrates include sterol regulatory element-binding protein (SREBP) -1, SREBP-2 and forms of the transcriptional activator ATF6. SREBP-2 is cleaved at the site 477-DRSRILL-|-CVLTFLCLSFNPLTSLLQWGGA-505. The residues Asn-Pro, 11 residues distal to the site of cleavage in the membrane-spanning domain, are important for cleavage by S2P endopeptidase. Replacement of either of these residues does not prevent cleavage, but there is no cleavage if both of these residues are replaced.</text>
        <dbReference type="EC" id="3.4.24.85"/>
    </reaction>
</comment>